<dbReference type="Proteomes" id="UP001291653">
    <property type="component" value="Unassembled WGS sequence"/>
</dbReference>
<evidence type="ECO:0008006" key="4">
    <source>
        <dbReference type="Google" id="ProtNLM"/>
    </source>
</evidence>
<dbReference type="RefSeq" id="WP_323450804.1">
    <property type="nucleotide sequence ID" value="NZ_BSBI01000016.1"/>
</dbReference>
<feature type="signal peptide" evidence="1">
    <location>
        <begin position="1"/>
        <end position="23"/>
    </location>
</feature>
<sequence>MMMKRAALGGAALLLGSLCTAQAAQAEPQPQPPAAAEASAPAAGGKCYNVGELVKNFLALKSSGTKDARADLRSMMLRLLKDPSKKAAIERVFDEADKAGYANDMDYAKAVFNGVKAQCKELAPLAKMLGKGA</sequence>
<name>A0ABQ5P8D6_9ACTN</name>
<dbReference type="EMBL" id="BSBI01000016">
    <property type="protein sequence ID" value="GLF98833.1"/>
    <property type="molecule type" value="Genomic_DNA"/>
</dbReference>
<organism evidence="2 3">
    <name type="scientific">Streptomyces yaizuensis</name>
    <dbReference type="NCBI Taxonomy" id="2989713"/>
    <lineage>
        <taxon>Bacteria</taxon>
        <taxon>Bacillati</taxon>
        <taxon>Actinomycetota</taxon>
        <taxon>Actinomycetes</taxon>
        <taxon>Kitasatosporales</taxon>
        <taxon>Streptomycetaceae</taxon>
        <taxon>Streptomyces</taxon>
    </lineage>
</organism>
<feature type="chain" id="PRO_5046109009" description="Secreted protein" evidence="1">
    <location>
        <begin position="24"/>
        <end position="133"/>
    </location>
</feature>
<gene>
    <name evidence="2" type="ORF">SYYSPA8_31070</name>
</gene>
<evidence type="ECO:0000256" key="1">
    <source>
        <dbReference type="SAM" id="SignalP"/>
    </source>
</evidence>
<protein>
    <recommendedName>
        <fullName evidence="4">Secreted protein</fullName>
    </recommendedName>
</protein>
<proteinExistence type="predicted"/>
<accession>A0ABQ5P8D6</accession>
<evidence type="ECO:0000313" key="2">
    <source>
        <dbReference type="EMBL" id="GLF98833.1"/>
    </source>
</evidence>
<reference evidence="2 3" key="1">
    <citation type="submission" date="2022-10" db="EMBL/GenBank/DDBJ databases">
        <title>Draft genome sequence of Streptomyces sp. YSPA8.</title>
        <authorList>
            <person name="Moriuchi R."/>
            <person name="Dohra H."/>
            <person name="Yamamura H."/>
            <person name="Kodani S."/>
        </authorList>
    </citation>
    <scope>NUCLEOTIDE SEQUENCE [LARGE SCALE GENOMIC DNA]</scope>
    <source>
        <strain evidence="2 3">YSPA8</strain>
    </source>
</reference>
<comment type="caution">
    <text evidence="2">The sequence shown here is derived from an EMBL/GenBank/DDBJ whole genome shotgun (WGS) entry which is preliminary data.</text>
</comment>
<keyword evidence="1" id="KW-0732">Signal</keyword>
<evidence type="ECO:0000313" key="3">
    <source>
        <dbReference type="Proteomes" id="UP001291653"/>
    </source>
</evidence>
<keyword evidence="3" id="KW-1185">Reference proteome</keyword>